<evidence type="ECO:0000313" key="3">
    <source>
        <dbReference type="Proteomes" id="UP000235672"/>
    </source>
</evidence>
<dbReference type="Pfam" id="PF20150">
    <property type="entry name" value="2EXR"/>
    <property type="match status" value="1"/>
</dbReference>
<dbReference type="PANTHER" id="PTHR35910:SF6">
    <property type="entry name" value="2EXR DOMAIN-CONTAINING PROTEIN"/>
    <property type="match status" value="1"/>
</dbReference>
<feature type="domain" description="2EXR" evidence="1">
    <location>
        <begin position="8"/>
        <end position="90"/>
    </location>
</feature>
<name>A0A2J6PIZ0_9HELO</name>
<organism evidence="2 3">
    <name type="scientific">Hyaloscypha hepaticicola</name>
    <dbReference type="NCBI Taxonomy" id="2082293"/>
    <lineage>
        <taxon>Eukaryota</taxon>
        <taxon>Fungi</taxon>
        <taxon>Dikarya</taxon>
        <taxon>Ascomycota</taxon>
        <taxon>Pezizomycotina</taxon>
        <taxon>Leotiomycetes</taxon>
        <taxon>Helotiales</taxon>
        <taxon>Hyaloscyphaceae</taxon>
        <taxon>Hyaloscypha</taxon>
    </lineage>
</organism>
<reference evidence="2 3" key="1">
    <citation type="submission" date="2016-05" db="EMBL/GenBank/DDBJ databases">
        <title>A degradative enzymes factory behind the ericoid mycorrhizal symbiosis.</title>
        <authorList>
            <consortium name="DOE Joint Genome Institute"/>
            <person name="Martino E."/>
            <person name="Morin E."/>
            <person name="Grelet G."/>
            <person name="Kuo A."/>
            <person name="Kohler A."/>
            <person name="Daghino S."/>
            <person name="Barry K."/>
            <person name="Choi C."/>
            <person name="Cichocki N."/>
            <person name="Clum A."/>
            <person name="Copeland A."/>
            <person name="Hainaut M."/>
            <person name="Haridas S."/>
            <person name="Labutti K."/>
            <person name="Lindquist E."/>
            <person name="Lipzen A."/>
            <person name="Khouja H.-R."/>
            <person name="Murat C."/>
            <person name="Ohm R."/>
            <person name="Olson A."/>
            <person name="Spatafora J."/>
            <person name="Veneault-Fourrey C."/>
            <person name="Henrissat B."/>
            <person name="Grigoriev I."/>
            <person name="Martin F."/>
            <person name="Perotto S."/>
        </authorList>
    </citation>
    <scope>NUCLEOTIDE SEQUENCE [LARGE SCALE GENOMIC DNA]</scope>
    <source>
        <strain evidence="2 3">UAMH 7357</strain>
    </source>
</reference>
<dbReference type="OrthoDB" id="3532148at2759"/>
<sequence>MSSSPTVFRLFNKLPPEIRSQIWRASVPDHRIVPIKYQRNTCSYVPRIGPPAILQVNQESHQEGLAIYHDLRLEPVPVKDCYVDLTRDIVYLKTSVREDDIALLPVSNIGRRGRFASPPGRQIHASLPPMVEEPEEDEALPLLHSKIILYDLLNSVDGEAMLPNLHVNSGTWSAIWRYYRYRRHRLSVKVRHVVLVYERGSGPLCESLQLKPILGHDEVPAEERPPYYPYYGEDRIANKMSRSFRSNCMAINRKDQCNGLPLVLNITFEAKSLNRDERVD</sequence>
<dbReference type="EMBL" id="KZ613525">
    <property type="protein sequence ID" value="PMD14011.1"/>
    <property type="molecule type" value="Genomic_DNA"/>
</dbReference>
<dbReference type="InterPro" id="IPR045518">
    <property type="entry name" value="2EXR"/>
</dbReference>
<keyword evidence="3" id="KW-1185">Reference proteome</keyword>
<evidence type="ECO:0000313" key="2">
    <source>
        <dbReference type="EMBL" id="PMD14011.1"/>
    </source>
</evidence>
<dbReference type="PANTHER" id="PTHR35910">
    <property type="entry name" value="2EXR DOMAIN-CONTAINING PROTEIN"/>
    <property type="match status" value="1"/>
</dbReference>
<gene>
    <name evidence="2" type="ORF">NA56DRAFT_402696</name>
</gene>
<protein>
    <recommendedName>
        <fullName evidence="1">2EXR domain-containing protein</fullName>
    </recommendedName>
</protein>
<evidence type="ECO:0000259" key="1">
    <source>
        <dbReference type="Pfam" id="PF20150"/>
    </source>
</evidence>
<dbReference type="AlphaFoldDB" id="A0A2J6PIZ0"/>
<dbReference type="Proteomes" id="UP000235672">
    <property type="component" value="Unassembled WGS sequence"/>
</dbReference>
<proteinExistence type="predicted"/>
<accession>A0A2J6PIZ0</accession>